<keyword evidence="1" id="KW-0812">Transmembrane</keyword>
<organism evidence="2 3">
    <name type="scientific">Anseongella ginsenosidimutans</name>
    <dbReference type="NCBI Taxonomy" id="496056"/>
    <lineage>
        <taxon>Bacteria</taxon>
        <taxon>Pseudomonadati</taxon>
        <taxon>Bacteroidota</taxon>
        <taxon>Sphingobacteriia</taxon>
        <taxon>Sphingobacteriales</taxon>
        <taxon>Sphingobacteriaceae</taxon>
        <taxon>Anseongella</taxon>
    </lineage>
</organism>
<evidence type="ECO:0000313" key="2">
    <source>
        <dbReference type="EMBL" id="TCS89895.1"/>
    </source>
</evidence>
<keyword evidence="1" id="KW-0472">Membrane</keyword>
<accession>A0A4R3KWB5</accession>
<evidence type="ECO:0000313" key="3">
    <source>
        <dbReference type="Proteomes" id="UP000295807"/>
    </source>
</evidence>
<evidence type="ECO:0000256" key="1">
    <source>
        <dbReference type="SAM" id="Phobius"/>
    </source>
</evidence>
<sequence length="65" mass="7471">MCCFTRNANFFIFFLIHAYSSQMHSCVPVAGLLSLRRMRYKLPAAEPVKKSNFLTFDITAVKPIQ</sequence>
<protein>
    <submittedName>
        <fullName evidence="2">Uncharacterized protein</fullName>
    </submittedName>
</protein>
<dbReference type="Proteomes" id="UP000295807">
    <property type="component" value="Unassembled WGS sequence"/>
</dbReference>
<dbReference type="EMBL" id="SMAD01000001">
    <property type="protein sequence ID" value="TCS89895.1"/>
    <property type="molecule type" value="Genomic_DNA"/>
</dbReference>
<dbReference type="AlphaFoldDB" id="A0A4R3KWB5"/>
<feature type="transmembrane region" description="Helical" evidence="1">
    <location>
        <begin position="12"/>
        <end position="33"/>
    </location>
</feature>
<comment type="caution">
    <text evidence="2">The sequence shown here is derived from an EMBL/GenBank/DDBJ whole genome shotgun (WGS) entry which is preliminary data.</text>
</comment>
<reference evidence="2 3" key="1">
    <citation type="submission" date="2019-03" db="EMBL/GenBank/DDBJ databases">
        <title>Genomic Encyclopedia of Type Strains, Phase IV (KMG-IV): sequencing the most valuable type-strain genomes for metagenomic binning, comparative biology and taxonomic classification.</title>
        <authorList>
            <person name="Goeker M."/>
        </authorList>
    </citation>
    <scope>NUCLEOTIDE SEQUENCE [LARGE SCALE GENOMIC DNA]</scope>
    <source>
        <strain evidence="2 3">DSM 21100</strain>
    </source>
</reference>
<name>A0A4R3KWB5_9SPHI</name>
<keyword evidence="1" id="KW-1133">Transmembrane helix</keyword>
<gene>
    <name evidence="2" type="ORF">EDD80_10192</name>
</gene>
<keyword evidence="3" id="KW-1185">Reference proteome</keyword>
<proteinExistence type="predicted"/>